<name>A0A511AHH4_9MICO</name>
<evidence type="ECO:0000256" key="5">
    <source>
        <dbReference type="ARBA" id="ARBA00022989"/>
    </source>
</evidence>
<evidence type="ECO:0000256" key="2">
    <source>
        <dbReference type="ARBA" id="ARBA00022475"/>
    </source>
</evidence>
<evidence type="ECO:0000256" key="12">
    <source>
        <dbReference type="SAM" id="Phobius"/>
    </source>
</evidence>
<keyword evidence="8" id="KW-0350">Heme biosynthesis</keyword>
<evidence type="ECO:0000256" key="1">
    <source>
        <dbReference type="ARBA" id="ARBA00004141"/>
    </source>
</evidence>
<reference evidence="13 14" key="1">
    <citation type="submission" date="2019-07" db="EMBL/GenBank/DDBJ databases">
        <title>Whole genome shotgun sequence of Microbacterium aerolatum NBRC 103071.</title>
        <authorList>
            <person name="Hosoyama A."/>
            <person name="Uohara A."/>
            <person name="Ohji S."/>
            <person name="Ichikawa N."/>
        </authorList>
    </citation>
    <scope>NUCLEOTIDE SEQUENCE [LARGE SCALE GENOMIC DNA]</scope>
    <source>
        <strain evidence="13 14">NBRC 103071</strain>
    </source>
</reference>
<dbReference type="Pfam" id="PF02628">
    <property type="entry name" value="COX15-CtaA"/>
    <property type="match status" value="1"/>
</dbReference>
<keyword evidence="2" id="KW-1003">Cell membrane</keyword>
<evidence type="ECO:0000313" key="14">
    <source>
        <dbReference type="Proteomes" id="UP000321225"/>
    </source>
</evidence>
<keyword evidence="10" id="KW-1015">Disulfide bond</keyword>
<feature type="transmembrane region" description="Helical" evidence="12">
    <location>
        <begin position="362"/>
        <end position="382"/>
    </location>
</feature>
<protein>
    <submittedName>
        <fullName evidence="13">Cytochrome oxidase assembly protein</fullName>
    </submittedName>
</protein>
<dbReference type="GO" id="GO:0016020">
    <property type="term" value="C:membrane"/>
    <property type="evidence" value="ECO:0007669"/>
    <property type="project" value="UniProtKB-SubCell"/>
</dbReference>
<evidence type="ECO:0000256" key="7">
    <source>
        <dbReference type="ARBA" id="ARBA00023004"/>
    </source>
</evidence>
<feature type="transmembrane region" description="Helical" evidence="12">
    <location>
        <begin position="336"/>
        <end position="355"/>
    </location>
</feature>
<evidence type="ECO:0000256" key="11">
    <source>
        <dbReference type="ARBA" id="ARBA00023444"/>
    </source>
</evidence>
<feature type="transmembrane region" description="Helical" evidence="12">
    <location>
        <begin position="192"/>
        <end position="211"/>
    </location>
</feature>
<comment type="subcellular location">
    <subcellularLocation>
        <location evidence="1">Membrane</location>
        <topology evidence="1">Multi-pass membrane protein</topology>
    </subcellularLocation>
</comment>
<feature type="transmembrane region" description="Helical" evidence="12">
    <location>
        <begin position="79"/>
        <end position="98"/>
    </location>
</feature>
<keyword evidence="5 12" id="KW-1133">Transmembrane helix</keyword>
<dbReference type="GO" id="GO:0016491">
    <property type="term" value="F:oxidoreductase activity"/>
    <property type="evidence" value="ECO:0007669"/>
    <property type="project" value="UniProtKB-KW"/>
</dbReference>
<dbReference type="InterPro" id="IPR050450">
    <property type="entry name" value="COX15/CtaA_HemeA_synthase"/>
</dbReference>
<keyword evidence="7" id="KW-0408">Iron</keyword>
<sequence length="430" mass="45223">MPLVGLITNAFFAPKLLAVHLAQSARIATIRFYRFPLTTGPCPRAQARAGGHMPDTIAPAVPSMRNGRPAVRIGKPLRVLAWLSFLAEVIIIGTGGAVRLTGSGLGCSEWPLCTPESLVPIYGDQGIHGIIEFGNRTMTGVVGLLAIAVLLLTLHAVGGRRSLVAALWFALGGIVTGVICFGIAALLVDEPFAFFSVGLILATIVGAVHSLRITPERRDLGALAWIVLIGVVAQAFVGGITVLTGLNPFIVGFHYASSLVLVCVTAAFLVRMKEPAGARVSVVPRWFAILSHVTGLALAVTIFFGVLTTGSGPHSGDANVLRDGFDATVLAHVHSWPGYILAVLVAALVISAWVLRLQPRRWLLVLVVAILVQIGVGIWQAREGLPEILVGIHMVLAALSAAAYTVVVLKMKSPVAAAEPAEEPEHSARA</sequence>
<comment type="caution">
    <text evidence="13">The sequence shown here is derived from an EMBL/GenBank/DDBJ whole genome shotgun (WGS) entry which is preliminary data.</text>
</comment>
<gene>
    <name evidence="13" type="ORF">MAE01_27740</name>
</gene>
<feature type="transmembrane region" description="Helical" evidence="12">
    <location>
        <begin position="164"/>
        <end position="186"/>
    </location>
</feature>
<evidence type="ECO:0000256" key="3">
    <source>
        <dbReference type="ARBA" id="ARBA00022692"/>
    </source>
</evidence>
<evidence type="ECO:0000256" key="6">
    <source>
        <dbReference type="ARBA" id="ARBA00023002"/>
    </source>
</evidence>
<accession>A0A511AHH4</accession>
<comment type="pathway">
    <text evidence="11">Porphyrin-containing compound metabolism.</text>
</comment>
<feature type="transmembrane region" description="Helical" evidence="12">
    <location>
        <begin position="138"/>
        <end position="157"/>
    </location>
</feature>
<evidence type="ECO:0000256" key="8">
    <source>
        <dbReference type="ARBA" id="ARBA00023133"/>
    </source>
</evidence>
<dbReference type="PANTHER" id="PTHR35457">
    <property type="entry name" value="HEME A SYNTHASE"/>
    <property type="match status" value="1"/>
</dbReference>
<dbReference type="AlphaFoldDB" id="A0A511AHH4"/>
<keyword evidence="14" id="KW-1185">Reference proteome</keyword>
<evidence type="ECO:0000256" key="9">
    <source>
        <dbReference type="ARBA" id="ARBA00023136"/>
    </source>
</evidence>
<organism evidence="13 14">
    <name type="scientific">Microbacterium aerolatum</name>
    <dbReference type="NCBI Taxonomy" id="153731"/>
    <lineage>
        <taxon>Bacteria</taxon>
        <taxon>Bacillati</taxon>
        <taxon>Actinomycetota</taxon>
        <taxon>Actinomycetes</taxon>
        <taxon>Micrococcales</taxon>
        <taxon>Microbacteriaceae</taxon>
        <taxon>Microbacterium</taxon>
    </lineage>
</organism>
<keyword evidence="6" id="KW-0560">Oxidoreductase</keyword>
<dbReference type="EMBL" id="BJUW01000016">
    <property type="protein sequence ID" value="GEK87598.1"/>
    <property type="molecule type" value="Genomic_DNA"/>
</dbReference>
<evidence type="ECO:0000256" key="4">
    <source>
        <dbReference type="ARBA" id="ARBA00022723"/>
    </source>
</evidence>
<feature type="transmembrane region" description="Helical" evidence="12">
    <location>
        <begin position="282"/>
        <end position="307"/>
    </location>
</feature>
<dbReference type="InterPro" id="IPR003780">
    <property type="entry name" value="COX15/CtaA_fam"/>
</dbReference>
<dbReference type="PANTHER" id="PTHR35457:SF1">
    <property type="entry name" value="HEME A SYNTHASE"/>
    <property type="match status" value="1"/>
</dbReference>
<keyword evidence="3 12" id="KW-0812">Transmembrane</keyword>
<evidence type="ECO:0000313" key="13">
    <source>
        <dbReference type="EMBL" id="GEK87598.1"/>
    </source>
</evidence>
<feature type="transmembrane region" description="Helical" evidence="12">
    <location>
        <begin position="249"/>
        <end position="270"/>
    </location>
</feature>
<dbReference type="GO" id="GO:0006784">
    <property type="term" value="P:heme A biosynthetic process"/>
    <property type="evidence" value="ECO:0007669"/>
    <property type="project" value="InterPro"/>
</dbReference>
<feature type="transmembrane region" description="Helical" evidence="12">
    <location>
        <begin position="388"/>
        <end position="409"/>
    </location>
</feature>
<dbReference type="Proteomes" id="UP000321225">
    <property type="component" value="Unassembled WGS sequence"/>
</dbReference>
<keyword evidence="4" id="KW-0479">Metal-binding</keyword>
<proteinExistence type="predicted"/>
<evidence type="ECO:0000256" key="10">
    <source>
        <dbReference type="ARBA" id="ARBA00023157"/>
    </source>
</evidence>
<keyword evidence="9 12" id="KW-0472">Membrane</keyword>
<feature type="transmembrane region" description="Helical" evidence="12">
    <location>
        <begin position="223"/>
        <end position="243"/>
    </location>
</feature>
<dbReference type="GO" id="GO:0046872">
    <property type="term" value="F:metal ion binding"/>
    <property type="evidence" value="ECO:0007669"/>
    <property type="project" value="UniProtKB-KW"/>
</dbReference>